<accession>A0ACD5GWR3</accession>
<protein>
    <submittedName>
        <fullName evidence="1">Uncharacterized protein</fullName>
    </submittedName>
</protein>
<gene>
    <name evidence="1" type="ORF">BH720_003060</name>
</gene>
<dbReference type="Proteomes" id="UP000095472">
    <property type="component" value="Chromosome"/>
</dbReference>
<evidence type="ECO:0000313" key="2">
    <source>
        <dbReference type="Proteomes" id="UP000095472"/>
    </source>
</evidence>
<sequence>MIGRDKGTAEDRQVSVPTAIKTGTLWDVSALAGVLPTRDRGLVWFAIINRGGDIENFREQQDRLLNQLIHQWGLRRTPLLLSHRNSHLTQNCSNSARPDAISQIAIALPSTQRNRHLNRCS</sequence>
<evidence type="ECO:0000313" key="1">
    <source>
        <dbReference type="EMBL" id="XPM64909.1"/>
    </source>
</evidence>
<name>A0ACD5GWR3_9CYAN</name>
<reference evidence="1 2" key="1">
    <citation type="journal article" date="2016" name="Genome Announc.">
        <title>Draft Genome Sequence of the Thermotolerant Cyanobacterium Desertifilum sp. IPPAS B-1220.</title>
        <authorList>
            <person name="Mironov K.S."/>
            <person name="Sinetova M.A."/>
            <person name="Bolatkhan K."/>
            <person name="Zayadan B.K."/>
            <person name="Ustinova V.V."/>
            <person name="Kupriyanova E.V."/>
            <person name="Skrypnik A.N."/>
            <person name="Gogoleva N.E."/>
            <person name="Gogolev Y.V."/>
            <person name="Los D.A."/>
        </authorList>
    </citation>
    <scope>NUCLEOTIDE SEQUENCE [LARGE SCALE GENOMIC DNA]</scope>
    <source>
        <strain evidence="1 2">IPPAS B-1220</strain>
    </source>
</reference>
<dbReference type="EMBL" id="CP182909">
    <property type="protein sequence ID" value="XPM64909.1"/>
    <property type="molecule type" value="Genomic_DNA"/>
</dbReference>
<organism evidence="1 2">
    <name type="scientific">Desertifilum tharense IPPAS B-1220</name>
    <dbReference type="NCBI Taxonomy" id="1781255"/>
    <lineage>
        <taxon>Bacteria</taxon>
        <taxon>Bacillati</taxon>
        <taxon>Cyanobacteriota</taxon>
        <taxon>Cyanophyceae</taxon>
        <taxon>Desertifilales</taxon>
        <taxon>Desertifilaceae</taxon>
        <taxon>Desertifilum</taxon>
    </lineage>
</organism>
<keyword evidence="2" id="KW-1185">Reference proteome</keyword>
<proteinExistence type="predicted"/>